<protein>
    <submittedName>
        <fullName evidence="3">Enoyl-CoA hydratase/carnithine racemase</fullName>
    </submittedName>
</protein>
<organism evidence="3 4">
    <name type="scientific">Actinopolyspora saharensis</name>
    <dbReference type="NCBI Taxonomy" id="995062"/>
    <lineage>
        <taxon>Bacteria</taxon>
        <taxon>Bacillati</taxon>
        <taxon>Actinomycetota</taxon>
        <taxon>Actinomycetes</taxon>
        <taxon>Actinopolysporales</taxon>
        <taxon>Actinopolysporaceae</taxon>
        <taxon>Actinopolyspora</taxon>
    </lineage>
</organism>
<dbReference type="GO" id="GO:0003824">
    <property type="term" value="F:catalytic activity"/>
    <property type="evidence" value="ECO:0007669"/>
    <property type="project" value="InterPro"/>
</dbReference>
<dbReference type="AlphaFoldDB" id="A0A1H0YRG6"/>
<dbReference type="Pfam" id="PF00378">
    <property type="entry name" value="ECH_1"/>
    <property type="match status" value="1"/>
</dbReference>
<keyword evidence="4" id="KW-1185">Reference proteome</keyword>
<proteinExistence type="inferred from homology"/>
<dbReference type="STRING" id="995062.SAMN04489718_0631"/>
<dbReference type="PROSITE" id="PS00166">
    <property type="entry name" value="ENOYL_COA_HYDRATASE"/>
    <property type="match status" value="1"/>
</dbReference>
<dbReference type="GO" id="GO:0006635">
    <property type="term" value="P:fatty acid beta-oxidation"/>
    <property type="evidence" value="ECO:0007669"/>
    <property type="project" value="TreeGrafter"/>
</dbReference>
<dbReference type="InterPro" id="IPR001753">
    <property type="entry name" value="Enoyl-CoA_hydra/iso"/>
</dbReference>
<dbReference type="PANTHER" id="PTHR11941:SF54">
    <property type="entry name" value="ENOYL-COA HYDRATASE, MITOCHONDRIAL"/>
    <property type="match status" value="1"/>
</dbReference>
<evidence type="ECO:0000313" key="3">
    <source>
        <dbReference type="EMBL" id="SDQ17807.1"/>
    </source>
</evidence>
<sequence>MSTELSVPGAPGVTVRDTGPVRELTIGTGSKRNALTSRDWDALAAAVRDGDRGGSTRAILIRGRGETFCAGSDMSEWVDADSAAVEDAFARMEAAFRAVEECALPVIAEIRGTAAGAGCQLALACDLRFLADSARMGMPIVRLGINPSPAFAARMLAVAGASTTRYLLYTGVLLDAPRAVACGLAEHHLPEGELAEFTARTLDRSTAQPPAALRAAKRAVSEALSPVREAAAGQEHAMITPGEFQHGIARVLGRPA</sequence>
<comment type="similarity">
    <text evidence="1 2">Belongs to the enoyl-CoA hydratase/isomerase family.</text>
</comment>
<dbReference type="CDD" id="cd06558">
    <property type="entry name" value="crotonase-like"/>
    <property type="match status" value="1"/>
</dbReference>
<dbReference type="Gene3D" id="3.90.226.10">
    <property type="entry name" value="2-enoyl-CoA Hydratase, Chain A, domain 1"/>
    <property type="match status" value="1"/>
</dbReference>
<dbReference type="Proteomes" id="UP000199301">
    <property type="component" value="Unassembled WGS sequence"/>
</dbReference>
<evidence type="ECO:0000313" key="4">
    <source>
        <dbReference type="Proteomes" id="UP000199301"/>
    </source>
</evidence>
<reference evidence="4" key="1">
    <citation type="submission" date="2016-10" db="EMBL/GenBank/DDBJ databases">
        <authorList>
            <person name="Varghese N."/>
            <person name="Submissions S."/>
        </authorList>
    </citation>
    <scope>NUCLEOTIDE SEQUENCE [LARGE SCALE GENOMIC DNA]</scope>
    <source>
        <strain evidence="4">DSM 45459</strain>
    </source>
</reference>
<dbReference type="RefSeq" id="WP_092520917.1">
    <property type="nucleotide sequence ID" value="NZ_FNKO01000001.1"/>
</dbReference>
<dbReference type="OrthoDB" id="4608673at2"/>
<accession>A0A1H0YRG6</accession>
<dbReference type="InterPro" id="IPR029045">
    <property type="entry name" value="ClpP/crotonase-like_dom_sf"/>
</dbReference>
<evidence type="ECO:0000256" key="2">
    <source>
        <dbReference type="RuleBase" id="RU003707"/>
    </source>
</evidence>
<evidence type="ECO:0000256" key="1">
    <source>
        <dbReference type="ARBA" id="ARBA00005254"/>
    </source>
</evidence>
<dbReference type="InterPro" id="IPR018376">
    <property type="entry name" value="Enoyl-CoA_hyd/isom_CS"/>
</dbReference>
<dbReference type="SUPFAM" id="SSF52096">
    <property type="entry name" value="ClpP/crotonase"/>
    <property type="match status" value="1"/>
</dbReference>
<name>A0A1H0YRG6_9ACTN</name>
<dbReference type="PANTHER" id="PTHR11941">
    <property type="entry name" value="ENOYL-COA HYDRATASE-RELATED"/>
    <property type="match status" value="1"/>
</dbReference>
<dbReference type="EMBL" id="FNKO01000001">
    <property type="protein sequence ID" value="SDQ17807.1"/>
    <property type="molecule type" value="Genomic_DNA"/>
</dbReference>
<gene>
    <name evidence="3" type="ORF">SAMN04489718_0631</name>
</gene>